<sequence length="533" mass="59813">MKPSGTQKTAPVKIEVEDHLEDQHGPLHKRSKTTAFPQQNDVKNDSSSFDVSQYNPLDEPSPLGLRLRKSPSLLELIQMRLSQPNNSKPRGAQPKKEHRGGAASGSSDSKLKASNFPASVLKIGTWEYKSRHEGDLVAKCYFAKHKLVWEVLDGGLKNKIEIQWSDIIGLKAAYPDDEPGTLDVALVRQPLFFRETNPQPRKHTLWQSTSDFTGGQASINRRHSLQCPPGLLGKHFEKLIQCDPRLNCLSKQADISLESPYFESRNSVFDKLDDVKNEFDINIATGPAIFDLRDEVSTSGTRSSFSKNEHDFVSSHPDHFLHESPSPSSVIDSGVIENIKNNGMEELRNLSCWDRIRVPGLHPSMSMDDLVSHLENQILEPSISNSPILSDDKQQSLEILEEISRCLFTDSRHTITSDEKSVMSRVNSLCCLLQRDPLTVQEVPLDRGNYTNMTNEDNKDLHGLKWSETKLKSKVAEESSTLHGEINDGSGCKQEPGMSRKDSVGDLLLNLPRIASLPRFCFNFSEDYDNQSR</sequence>
<evidence type="ECO:0000256" key="1">
    <source>
        <dbReference type="SAM" id="MobiDB-lite"/>
    </source>
</evidence>
<feature type="region of interest" description="Disordered" evidence="1">
    <location>
        <begin position="479"/>
        <end position="499"/>
    </location>
</feature>
<dbReference type="InterPro" id="IPR057939">
    <property type="entry name" value="TRF2_HOY1_PH"/>
</dbReference>
<reference evidence="3" key="1">
    <citation type="submission" date="2023-02" db="EMBL/GenBank/DDBJ databases">
        <title>Genome of toxic invasive species Heracleum sosnowskyi carries increased number of genes despite the absence of recent whole-genome duplications.</title>
        <authorList>
            <person name="Schelkunov M."/>
            <person name="Shtratnikova V."/>
            <person name="Makarenko M."/>
            <person name="Klepikova A."/>
            <person name="Omelchenko D."/>
            <person name="Novikova G."/>
            <person name="Obukhova E."/>
            <person name="Bogdanov V."/>
            <person name="Penin A."/>
            <person name="Logacheva M."/>
        </authorList>
    </citation>
    <scope>NUCLEOTIDE SEQUENCE</scope>
    <source>
        <strain evidence="3">Hsosn_3</strain>
        <tissue evidence="3">Leaf</tissue>
    </source>
</reference>
<protein>
    <submittedName>
        <fullName evidence="3">Pre-rRNA-processing protein IPI3</fullName>
    </submittedName>
</protein>
<dbReference type="Pfam" id="PF24818">
    <property type="entry name" value="PH_TRF2_HOY1"/>
    <property type="match status" value="1"/>
</dbReference>
<feature type="domain" description="TRF2/HOY1 PH-like" evidence="2">
    <location>
        <begin position="115"/>
        <end position="232"/>
    </location>
</feature>
<feature type="region of interest" description="Disordered" evidence="1">
    <location>
        <begin position="1"/>
        <end position="65"/>
    </location>
</feature>
<dbReference type="PANTHER" id="PTHR33494:SF1">
    <property type="entry name" value="C2H2-TYPE DOMAIN-CONTAINING PROTEIN-RELATED"/>
    <property type="match status" value="1"/>
</dbReference>
<reference evidence="3" key="2">
    <citation type="submission" date="2023-05" db="EMBL/GenBank/DDBJ databases">
        <authorList>
            <person name="Schelkunov M.I."/>
        </authorList>
    </citation>
    <scope>NUCLEOTIDE SEQUENCE</scope>
    <source>
        <strain evidence="3">Hsosn_3</strain>
        <tissue evidence="3">Leaf</tissue>
    </source>
</reference>
<gene>
    <name evidence="3" type="ORF">POM88_039516</name>
</gene>
<dbReference type="PANTHER" id="PTHR33494">
    <property type="entry name" value="OS02G0793800 PROTEIN"/>
    <property type="match status" value="1"/>
</dbReference>
<keyword evidence="4" id="KW-1185">Reference proteome</keyword>
<feature type="region of interest" description="Disordered" evidence="1">
    <location>
        <begin position="80"/>
        <end position="111"/>
    </location>
</feature>
<evidence type="ECO:0000313" key="4">
    <source>
        <dbReference type="Proteomes" id="UP001237642"/>
    </source>
</evidence>
<dbReference type="EMBL" id="JAUIZM010000009">
    <property type="protein sequence ID" value="KAK1363955.1"/>
    <property type="molecule type" value="Genomic_DNA"/>
</dbReference>
<evidence type="ECO:0000313" key="3">
    <source>
        <dbReference type="EMBL" id="KAK1363955.1"/>
    </source>
</evidence>
<accession>A0AAD8HD82</accession>
<comment type="caution">
    <text evidence="3">The sequence shown here is derived from an EMBL/GenBank/DDBJ whole genome shotgun (WGS) entry which is preliminary data.</text>
</comment>
<proteinExistence type="predicted"/>
<dbReference type="Proteomes" id="UP001237642">
    <property type="component" value="Unassembled WGS sequence"/>
</dbReference>
<evidence type="ECO:0000259" key="2">
    <source>
        <dbReference type="Pfam" id="PF24818"/>
    </source>
</evidence>
<dbReference type="AlphaFoldDB" id="A0AAD8HD82"/>
<organism evidence="3 4">
    <name type="scientific">Heracleum sosnowskyi</name>
    <dbReference type="NCBI Taxonomy" id="360622"/>
    <lineage>
        <taxon>Eukaryota</taxon>
        <taxon>Viridiplantae</taxon>
        <taxon>Streptophyta</taxon>
        <taxon>Embryophyta</taxon>
        <taxon>Tracheophyta</taxon>
        <taxon>Spermatophyta</taxon>
        <taxon>Magnoliopsida</taxon>
        <taxon>eudicotyledons</taxon>
        <taxon>Gunneridae</taxon>
        <taxon>Pentapetalae</taxon>
        <taxon>asterids</taxon>
        <taxon>campanulids</taxon>
        <taxon>Apiales</taxon>
        <taxon>Apiaceae</taxon>
        <taxon>Apioideae</taxon>
        <taxon>apioid superclade</taxon>
        <taxon>Tordylieae</taxon>
        <taxon>Tordyliinae</taxon>
        <taxon>Heracleum</taxon>
    </lineage>
</organism>
<name>A0AAD8HD82_9APIA</name>
<feature type="compositionally biased region" description="Polar residues" evidence="1">
    <location>
        <begin position="33"/>
        <end position="55"/>
    </location>
</feature>
<feature type="compositionally biased region" description="Basic and acidic residues" evidence="1">
    <location>
        <begin position="14"/>
        <end position="25"/>
    </location>
</feature>